<keyword evidence="4" id="KW-0309">Germination</keyword>
<dbReference type="NCBIfam" id="TIGR00912">
    <property type="entry name" value="2A0309"/>
    <property type="match status" value="1"/>
</dbReference>
<reference evidence="9" key="1">
    <citation type="submission" date="2022-01" db="EMBL/GenBank/DDBJ databases">
        <authorList>
            <person name="Criscuolo A."/>
        </authorList>
    </citation>
    <scope>NUCLEOTIDE SEQUENCE</scope>
    <source>
        <strain evidence="9">CIP111892</strain>
    </source>
</reference>
<comment type="caution">
    <text evidence="9">The sequence shown here is derived from an EMBL/GenBank/DDBJ whole genome shotgun (WGS) entry which is preliminary data.</text>
</comment>
<evidence type="ECO:0000256" key="5">
    <source>
        <dbReference type="ARBA" id="ARBA00022692"/>
    </source>
</evidence>
<feature type="transmembrane region" description="Helical" evidence="8">
    <location>
        <begin position="41"/>
        <end position="59"/>
    </location>
</feature>
<keyword evidence="3" id="KW-0813">Transport</keyword>
<evidence type="ECO:0000256" key="3">
    <source>
        <dbReference type="ARBA" id="ARBA00022448"/>
    </source>
</evidence>
<feature type="transmembrane region" description="Helical" evidence="8">
    <location>
        <begin position="12"/>
        <end position="35"/>
    </location>
</feature>
<dbReference type="PANTHER" id="PTHR34975">
    <property type="entry name" value="SPORE GERMINATION PROTEIN A2"/>
    <property type="match status" value="1"/>
</dbReference>
<keyword evidence="7 8" id="KW-0472">Membrane</keyword>
<accession>A0ABN8GEP6</accession>
<feature type="transmembrane region" description="Helical" evidence="8">
    <location>
        <begin position="80"/>
        <end position="101"/>
    </location>
</feature>
<feature type="transmembrane region" description="Helical" evidence="8">
    <location>
        <begin position="183"/>
        <end position="203"/>
    </location>
</feature>
<proteinExistence type="inferred from homology"/>
<keyword evidence="5 8" id="KW-0812">Transmembrane</keyword>
<gene>
    <name evidence="9" type="primary">yndE_5</name>
    <name evidence="9" type="ORF">PAECIP111892_02871</name>
</gene>
<dbReference type="EMBL" id="CAKMMG010000003">
    <property type="protein sequence ID" value="CAH1207386.1"/>
    <property type="molecule type" value="Genomic_DNA"/>
</dbReference>
<evidence type="ECO:0000256" key="1">
    <source>
        <dbReference type="ARBA" id="ARBA00004141"/>
    </source>
</evidence>
<evidence type="ECO:0000256" key="6">
    <source>
        <dbReference type="ARBA" id="ARBA00022989"/>
    </source>
</evidence>
<feature type="transmembrane region" description="Helical" evidence="8">
    <location>
        <begin position="332"/>
        <end position="354"/>
    </location>
</feature>
<dbReference type="PANTHER" id="PTHR34975:SF2">
    <property type="entry name" value="SPORE GERMINATION PROTEIN A2"/>
    <property type="match status" value="1"/>
</dbReference>
<feature type="transmembrane region" description="Helical" evidence="8">
    <location>
        <begin position="140"/>
        <end position="163"/>
    </location>
</feature>
<feature type="transmembrane region" description="Helical" evidence="8">
    <location>
        <begin position="113"/>
        <end position="133"/>
    </location>
</feature>
<keyword evidence="10" id="KW-1185">Reference proteome</keyword>
<evidence type="ECO:0000313" key="9">
    <source>
        <dbReference type="EMBL" id="CAH1207386.1"/>
    </source>
</evidence>
<keyword evidence="6 8" id="KW-1133">Transmembrane helix</keyword>
<dbReference type="InterPro" id="IPR004761">
    <property type="entry name" value="Spore_GerAB"/>
</dbReference>
<feature type="transmembrane region" description="Helical" evidence="8">
    <location>
        <begin position="304"/>
        <end position="320"/>
    </location>
</feature>
<dbReference type="Pfam" id="PF03845">
    <property type="entry name" value="Spore_permease"/>
    <property type="match status" value="1"/>
</dbReference>
<sequence length="363" mass="40492">MLDKGKISGLQMAMLLYPAIMATFFLTLPSSTAYYARNDMWMAGILSAFFGVLVIYIATKLHELFPGETIIQQSEHIIGVLPGKVIGILFFFYSIHVAGLITRMYAEFVTGQFFFKTPLLLIIALMVLLASIAVRGGIEVMARCAVIFTPIFIFPLLLLLLLFPDLELHNIFPVLSRGILPVLQATALPQAWVSELFFISFFLPSLNSPAKGRKWGNITLAAVLLSIIYVNLITLFLLGPDAANKTYPILVTFRYISVNGIFENLESLLLAMWIFGNFIKICVFLYVAVVSFTQILRLSDYRPVVFPMGILAIVLSFWGIPDASVLGEYIRYVGPFEIPAVMLLIPLMLLLIALMRRSGTAKK</sequence>
<protein>
    <submittedName>
        <fullName evidence="9">Spore germination protein YndE</fullName>
    </submittedName>
</protein>
<comment type="similarity">
    <text evidence="2">Belongs to the amino acid-polyamine-organocation (APC) superfamily. Spore germination protein (SGP) (TC 2.A.3.9) family.</text>
</comment>
<name>A0ABN8GEP6_9BACL</name>
<feature type="transmembrane region" description="Helical" evidence="8">
    <location>
        <begin position="270"/>
        <end position="292"/>
    </location>
</feature>
<organism evidence="9 10">
    <name type="scientific">Paenibacillus auburnensis</name>
    <dbReference type="NCBI Taxonomy" id="2905649"/>
    <lineage>
        <taxon>Bacteria</taxon>
        <taxon>Bacillati</taxon>
        <taxon>Bacillota</taxon>
        <taxon>Bacilli</taxon>
        <taxon>Bacillales</taxon>
        <taxon>Paenibacillaceae</taxon>
        <taxon>Paenibacillus</taxon>
    </lineage>
</organism>
<evidence type="ECO:0000313" key="10">
    <source>
        <dbReference type="Proteomes" id="UP000838324"/>
    </source>
</evidence>
<evidence type="ECO:0000256" key="4">
    <source>
        <dbReference type="ARBA" id="ARBA00022544"/>
    </source>
</evidence>
<feature type="transmembrane region" description="Helical" evidence="8">
    <location>
        <begin position="215"/>
        <end position="238"/>
    </location>
</feature>
<evidence type="ECO:0000256" key="7">
    <source>
        <dbReference type="ARBA" id="ARBA00023136"/>
    </source>
</evidence>
<dbReference type="Proteomes" id="UP000838324">
    <property type="component" value="Unassembled WGS sequence"/>
</dbReference>
<evidence type="ECO:0000256" key="8">
    <source>
        <dbReference type="SAM" id="Phobius"/>
    </source>
</evidence>
<comment type="subcellular location">
    <subcellularLocation>
        <location evidence="1">Membrane</location>
        <topology evidence="1">Multi-pass membrane protein</topology>
    </subcellularLocation>
</comment>
<evidence type="ECO:0000256" key="2">
    <source>
        <dbReference type="ARBA" id="ARBA00007998"/>
    </source>
</evidence>